<reference evidence="3" key="1">
    <citation type="submission" date="2015-07" db="EMBL/GenBank/DDBJ databases">
        <authorList>
            <person name="Teixeira M.M."/>
            <person name="Souza R.C."/>
            <person name="Almeida L.G."/>
            <person name="Vicente V.A."/>
            <person name="de Hoog S."/>
            <person name="Bocca A.L."/>
            <person name="de Almeida S.R."/>
            <person name="Vasconcelos A.T."/>
            <person name="Felipe M.S."/>
        </authorList>
    </citation>
    <scope>NUCLEOTIDE SEQUENCE [LARGE SCALE GENOMIC DNA]</scope>
    <source>
        <strain evidence="3">KSF</strain>
    </source>
</reference>
<gene>
    <name evidence="2" type="ORF">CLCR_03693</name>
</gene>
<comment type="caution">
    <text evidence="2">The sequence shown here is derived from an EMBL/GenBank/DDBJ whole genome shotgun (WGS) entry which is preliminary data.</text>
</comment>
<proteinExistence type="predicted"/>
<feature type="region of interest" description="Disordered" evidence="1">
    <location>
        <begin position="174"/>
        <end position="214"/>
    </location>
</feature>
<evidence type="ECO:0000256" key="1">
    <source>
        <dbReference type="SAM" id="MobiDB-lite"/>
    </source>
</evidence>
<evidence type="ECO:0000313" key="3">
    <source>
        <dbReference type="Proteomes" id="UP000094526"/>
    </source>
</evidence>
<feature type="region of interest" description="Disordered" evidence="1">
    <location>
        <begin position="1"/>
        <end position="76"/>
    </location>
</feature>
<name>A0A1C1CGV6_9EURO</name>
<feature type="compositionally biased region" description="Polar residues" evidence="1">
    <location>
        <begin position="1"/>
        <end position="21"/>
    </location>
</feature>
<sequence length="214" mass="22931">MTSPSDESLALSSTRSSTKSNMKIAMPPPSSAFVHPSPAYIIASNPSPSQNPGDASWQPEGHEGHEGHGHHLHRVHVPTPHPLAATANFLDKHVPLFAKHHTEFHTQHEIRQAKREARRSLVDSPIPEVDVESLPSGSVGAAIHAVTATATAPALADSHRALDPEAWTEILAKREAARMRSGSDMTSRDEKMLQMLDHTGSDSKSSGSSPAITP</sequence>
<dbReference type="AlphaFoldDB" id="A0A1C1CGV6"/>
<evidence type="ECO:0000313" key="2">
    <source>
        <dbReference type="EMBL" id="OCT47712.1"/>
    </source>
</evidence>
<feature type="compositionally biased region" description="Low complexity" evidence="1">
    <location>
        <begin position="202"/>
        <end position="214"/>
    </location>
</feature>
<keyword evidence="3" id="KW-1185">Reference proteome</keyword>
<dbReference type="Proteomes" id="UP000094526">
    <property type="component" value="Unassembled WGS sequence"/>
</dbReference>
<dbReference type="VEuPathDB" id="FungiDB:CLCR_03693"/>
<dbReference type="EMBL" id="LGRB01000013">
    <property type="protein sequence ID" value="OCT47712.1"/>
    <property type="molecule type" value="Genomic_DNA"/>
</dbReference>
<feature type="compositionally biased region" description="Basic and acidic residues" evidence="1">
    <location>
        <begin position="60"/>
        <end position="69"/>
    </location>
</feature>
<feature type="compositionally biased region" description="Polar residues" evidence="1">
    <location>
        <begin position="44"/>
        <end position="53"/>
    </location>
</feature>
<dbReference type="VEuPathDB" id="FungiDB:G647_04629"/>
<organism evidence="2 3">
    <name type="scientific">Cladophialophora carrionii</name>
    <dbReference type="NCBI Taxonomy" id="86049"/>
    <lineage>
        <taxon>Eukaryota</taxon>
        <taxon>Fungi</taxon>
        <taxon>Dikarya</taxon>
        <taxon>Ascomycota</taxon>
        <taxon>Pezizomycotina</taxon>
        <taxon>Eurotiomycetes</taxon>
        <taxon>Chaetothyriomycetidae</taxon>
        <taxon>Chaetothyriales</taxon>
        <taxon>Herpotrichiellaceae</taxon>
        <taxon>Cladophialophora</taxon>
    </lineage>
</organism>
<protein>
    <submittedName>
        <fullName evidence="2">Uncharacterized protein</fullName>
    </submittedName>
</protein>
<dbReference type="OrthoDB" id="4121173at2759"/>
<dbReference type="eggNOG" id="ENOG502T5KD">
    <property type="taxonomic scope" value="Eukaryota"/>
</dbReference>
<accession>A0A1C1CGV6</accession>